<dbReference type="EMBL" id="CAJHIA010000036">
    <property type="protein sequence ID" value="CAD6453401.1"/>
    <property type="molecule type" value="Genomic_DNA"/>
</dbReference>
<dbReference type="AlphaFoldDB" id="A0A8H2VSX8"/>
<dbReference type="InterPro" id="IPR011333">
    <property type="entry name" value="SKP1/BTB/POZ_sf"/>
</dbReference>
<dbReference type="OrthoDB" id="3552659at2759"/>
<name>A0A8H2VSX8_9HELO</name>
<organism evidence="2 4">
    <name type="scientific">Sclerotinia trifoliorum</name>
    <dbReference type="NCBI Taxonomy" id="28548"/>
    <lineage>
        <taxon>Eukaryota</taxon>
        <taxon>Fungi</taxon>
        <taxon>Dikarya</taxon>
        <taxon>Ascomycota</taxon>
        <taxon>Pezizomycotina</taxon>
        <taxon>Leotiomycetes</taxon>
        <taxon>Helotiales</taxon>
        <taxon>Sclerotiniaceae</taxon>
        <taxon>Sclerotinia</taxon>
    </lineage>
</organism>
<proteinExistence type="predicted"/>
<dbReference type="Gene3D" id="3.30.710.10">
    <property type="entry name" value="Potassium Channel Kv1.1, Chain A"/>
    <property type="match status" value="1"/>
</dbReference>
<keyword evidence="4" id="KW-1185">Reference proteome</keyword>
<evidence type="ECO:0000313" key="2">
    <source>
        <dbReference type="EMBL" id="CAD6443705.1"/>
    </source>
</evidence>
<protein>
    <submittedName>
        <fullName evidence="2">73132fe9-5342-4359-a638-fab1bb434e69</fullName>
    </submittedName>
    <submittedName>
        <fullName evidence="3">Aa9bb043-f5f5-4492-8ee0-7ffd932e0b08</fullName>
    </submittedName>
</protein>
<gene>
    <name evidence="2" type="ORF">SCLTRI_LOCUS3497</name>
    <name evidence="3" type="ORF">SCLTRI_LOCUS9935</name>
</gene>
<dbReference type="EMBL" id="CAJHIA010000010">
    <property type="protein sequence ID" value="CAD6443705.1"/>
    <property type="molecule type" value="Genomic_DNA"/>
</dbReference>
<accession>A0A8H2VSX8</accession>
<dbReference type="PROSITE" id="PS50097">
    <property type="entry name" value="BTB"/>
    <property type="match status" value="1"/>
</dbReference>
<feature type="domain" description="BTB" evidence="1">
    <location>
        <begin position="15"/>
        <end position="103"/>
    </location>
</feature>
<comment type="caution">
    <text evidence="2">The sequence shown here is derived from an EMBL/GenBank/DDBJ whole genome shotgun (WGS) entry which is preliminary data.</text>
</comment>
<dbReference type="InterPro" id="IPR000210">
    <property type="entry name" value="BTB/POZ_dom"/>
</dbReference>
<sequence length="315" mass="36450">MMSSYIHEHACSGIVTVIVSPEGRPFFFHESLLCEKSPWFRAQLHNQKTEEYSASAIELSPIETSFRDFQQSQRKIIYRYEDEVHTFNQFFTWIYGCVYAMPGRDPETYDTATHISEWVILYVLAVEMGVMDLAHKALWEYVHCRDTLRTGYWMPLPSEIQYIYHNRANAHDLRNLIVEKVRSLLFSIRFDGMNRQLSSLCHSHPGFNTDVFEEIQRHSEQASVCNYGDCSMHVSRYASLSDCASSDSYFEVESPIPPSVCLDAISDLELDDAEPSLISDSGTVSAEEEDVYSREERDEAMAEYYETRDLASYVF</sequence>
<dbReference type="Proteomes" id="UP000624404">
    <property type="component" value="Unassembled WGS sequence"/>
</dbReference>
<evidence type="ECO:0000313" key="4">
    <source>
        <dbReference type="Proteomes" id="UP000624404"/>
    </source>
</evidence>
<evidence type="ECO:0000259" key="1">
    <source>
        <dbReference type="PROSITE" id="PS50097"/>
    </source>
</evidence>
<evidence type="ECO:0000313" key="3">
    <source>
        <dbReference type="EMBL" id="CAD6453401.1"/>
    </source>
</evidence>
<reference evidence="2" key="1">
    <citation type="submission" date="2020-10" db="EMBL/GenBank/DDBJ databases">
        <authorList>
            <person name="Kusch S."/>
        </authorList>
    </citation>
    <scope>NUCLEOTIDE SEQUENCE</scope>
    <source>
        <strain evidence="2">SwB9</strain>
    </source>
</reference>